<evidence type="ECO:0000313" key="2">
    <source>
        <dbReference type="Proteomes" id="UP000886501"/>
    </source>
</evidence>
<proteinExistence type="predicted"/>
<protein>
    <submittedName>
        <fullName evidence="1">Uncharacterized protein</fullName>
    </submittedName>
</protein>
<accession>A0ACB6Z8P0</accession>
<sequence length="121" mass="13516">ATSAIDYETDAAIQNSLRTSLGSDVTLFVIAHRFRTTMDTDKIAVPDVGNIVEFERPSELLGVNDSQLKASVDESGDEDTPCKMTQHNFHHPSLPRFVSRSDSDSIEQTLTRCKAQYIHIY</sequence>
<dbReference type="Proteomes" id="UP000886501">
    <property type="component" value="Unassembled WGS sequence"/>
</dbReference>
<keyword evidence="2" id="KW-1185">Reference proteome</keyword>
<reference evidence="1" key="2">
    <citation type="journal article" date="2020" name="Nat. Commun.">
        <title>Large-scale genome sequencing of mycorrhizal fungi provides insights into the early evolution of symbiotic traits.</title>
        <authorList>
            <person name="Miyauchi S."/>
            <person name="Kiss E."/>
            <person name="Kuo A."/>
            <person name="Drula E."/>
            <person name="Kohler A."/>
            <person name="Sanchez-Garcia M."/>
            <person name="Morin E."/>
            <person name="Andreopoulos B."/>
            <person name="Barry K.W."/>
            <person name="Bonito G."/>
            <person name="Buee M."/>
            <person name="Carver A."/>
            <person name="Chen C."/>
            <person name="Cichocki N."/>
            <person name="Clum A."/>
            <person name="Culley D."/>
            <person name="Crous P.W."/>
            <person name="Fauchery L."/>
            <person name="Girlanda M."/>
            <person name="Hayes R.D."/>
            <person name="Keri Z."/>
            <person name="LaButti K."/>
            <person name="Lipzen A."/>
            <person name="Lombard V."/>
            <person name="Magnuson J."/>
            <person name="Maillard F."/>
            <person name="Murat C."/>
            <person name="Nolan M."/>
            <person name="Ohm R.A."/>
            <person name="Pangilinan J."/>
            <person name="Pereira M.F."/>
            <person name="Perotto S."/>
            <person name="Peter M."/>
            <person name="Pfister S."/>
            <person name="Riley R."/>
            <person name="Sitrit Y."/>
            <person name="Stielow J.B."/>
            <person name="Szollosi G."/>
            <person name="Zifcakova L."/>
            <person name="Stursova M."/>
            <person name="Spatafora J.W."/>
            <person name="Tedersoo L."/>
            <person name="Vaario L.M."/>
            <person name="Yamada A."/>
            <person name="Yan M."/>
            <person name="Wang P."/>
            <person name="Xu J."/>
            <person name="Bruns T."/>
            <person name="Baldrian P."/>
            <person name="Vilgalys R."/>
            <person name="Dunand C."/>
            <person name="Henrissat B."/>
            <person name="Grigoriev I.V."/>
            <person name="Hibbett D."/>
            <person name="Nagy L.G."/>
            <person name="Martin F.M."/>
        </authorList>
    </citation>
    <scope>NUCLEOTIDE SEQUENCE</scope>
    <source>
        <strain evidence="1">P2</strain>
    </source>
</reference>
<reference evidence="1" key="1">
    <citation type="submission" date="2019-10" db="EMBL/GenBank/DDBJ databases">
        <authorList>
            <consortium name="DOE Joint Genome Institute"/>
            <person name="Kuo A."/>
            <person name="Miyauchi S."/>
            <person name="Kiss E."/>
            <person name="Drula E."/>
            <person name="Kohler A."/>
            <person name="Sanchez-Garcia M."/>
            <person name="Andreopoulos B."/>
            <person name="Barry K.W."/>
            <person name="Bonito G."/>
            <person name="Buee M."/>
            <person name="Carver A."/>
            <person name="Chen C."/>
            <person name="Cichocki N."/>
            <person name="Clum A."/>
            <person name="Culley D."/>
            <person name="Crous P.W."/>
            <person name="Fauchery L."/>
            <person name="Girlanda M."/>
            <person name="Hayes R."/>
            <person name="Keri Z."/>
            <person name="Labutti K."/>
            <person name="Lipzen A."/>
            <person name="Lombard V."/>
            <person name="Magnuson J."/>
            <person name="Maillard F."/>
            <person name="Morin E."/>
            <person name="Murat C."/>
            <person name="Nolan M."/>
            <person name="Ohm R."/>
            <person name="Pangilinan J."/>
            <person name="Pereira M."/>
            <person name="Perotto S."/>
            <person name="Peter M."/>
            <person name="Riley R."/>
            <person name="Sitrit Y."/>
            <person name="Stielow B."/>
            <person name="Szollosi G."/>
            <person name="Zifcakova L."/>
            <person name="Stursova M."/>
            <person name="Spatafora J.W."/>
            <person name="Tedersoo L."/>
            <person name="Vaario L.-M."/>
            <person name="Yamada A."/>
            <person name="Yan M."/>
            <person name="Wang P."/>
            <person name="Xu J."/>
            <person name="Bruns T."/>
            <person name="Baldrian P."/>
            <person name="Vilgalys R."/>
            <person name="Henrissat B."/>
            <person name="Grigoriev I.V."/>
            <person name="Hibbett D."/>
            <person name="Nagy L.G."/>
            <person name="Martin F.M."/>
        </authorList>
    </citation>
    <scope>NUCLEOTIDE SEQUENCE</scope>
    <source>
        <strain evidence="1">P2</strain>
    </source>
</reference>
<dbReference type="EMBL" id="MU118072">
    <property type="protein sequence ID" value="KAF9645942.1"/>
    <property type="molecule type" value="Genomic_DNA"/>
</dbReference>
<evidence type="ECO:0000313" key="1">
    <source>
        <dbReference type="EMBL" id="KAF9645942.1"/>
    </source>
</evidence>
<gene>
    <name evidence="1" type="ORF">BDM02DRAFT_3100629</name>
</gene>
<organism evidence="1 2">
    <name type="scientific">Thelephora ganbajun</name>
    <name type="common">Ganba fungus</name>
    <dbReference type="NCBI Taxonomy" id="370292"/>
    <lineage>
        <taxon>Eukaryota</taxon>
        <taxon>Fungi</taxon>
        <taxon>Dikarya</taxon>
        <taxon>Basidiomycota</taxon>
        <taxon>Agaricomycotina</taxon>
        <taxon>Agaricomycetes</taxon>
        <taxon>Thelephorales</taxon>
        <taxon>Thelephoraceae</taxon>
        <taxon>Thelephora</taxon>
    </lineage>
</organism>
<feature type="non-terminal residue" evidence="1">
    <location>
        <position position="1"/>
    </location>
</feature>
<name>A0ACB6Z8P0_THEGA</name>
<comment type="caution">
    <text evidence="1">The sequence shown here is derived from an EMBL/GenBank/DDBJ whole genome shotgun (WGS) entry which is preliminary data.</text>
</comment>